<accession>A0ABS4PNN7</accession>
<dbReference type="RefSeq" id="WP_209664519.1">
    <property type="nucleotide sequence ID" value="NZ_JAGGMS010000001.1"/>
</dbReference>
<dbReference type="Proteomes" id="UP000741013">
    <property type="component" value="Unassembled WGS sequence"/>
</dbReference>
<dbReference type="SUPFAM" id="SSF56059">
    <property type="entry name" value="Glutathione synthetase ATP-binding domain-like"/>
    <property type="match status" value="1"/>
</dbReference>
<keyword evidence="2" id="KW-1185">Reference proteome</keyword>
<gene>
    <name evidence="1" type="ORF">JOM49_002577</name>
</gene>
<organism evidence="1 2">
    <name type="scientific">Amycolatopsis magusensis</name>
    <dbReference type="NCBI Taxonomy" id="882444"/>
    <lineage>
        <taxon>Bacteria</taxon>
        <taxon>Bacillati</taxon>
        <taxon>Actinomycetota</taxon>
        <taxon>Actinomycetes</taxon>
        <taxon>Pseudonocardiales</taxon>
        <taxon>Pseudonocardiaceae</taxon>
        <taxon>Amycolatopsis</taxon>
    </lineage>
</organism>
<sequence length="273" mass="29111">MTIVILDGFPGPLPPYADWLRDSDKELLLVTGRTRDEIGDGYHRVEVVDGYANSAAVDRLLLNLGQRTELSAIVATETPDLVRSGALRDYFGIAGQSREDAVVLADPVAVRERLAAAGVPVVGAAPVLRVTDVYAAAAEFGYPVRIRERKIPGSPTAAVLNDEAEVRIYTQGGLTPDLISVPSLFAEPWVVGERHRVVAPIPDGSGERAELVSIVEAALAALPVVPGQPYAVEVVHTTDGRWLVDGVGAETADEDEHRTAVRVQAGLETGVKR</sequence>
<reference evidence="1 2" key="1">
    <citation type="submission" date="2021-03" db="EMBL/GenBank/DDBJ databases">
        <title>Sequencing the genomes of 1000 actinobacteria strains.</title>
        <authorList>
            <person name="Klenk H.-P."/>
        </authorList>
    </citation>
    <scope>NUCLEOTIDE SEQUENCE [LARGE SCALE GENOMIC DNA]</scope>
    <source>
        <strain evidence="1 2">DSM 45510</strain>
    </source>
</reference>
<dbReference type="EMBL" id="JAGGMS010000001">
    <property type="protein sequence ID" value="MBP2181051.1"/>
    <property type="molecule type" value="Genomic_DNA"/>
</dbReference>
<dbReference type="Gene3D" id="3.40.50.20">
    <property type="match status" value="1"/>
</dbReference>
<proteinExistence type="predicted"/>
<evidence type="ECO:0000313" key="2">
    <source>
        <dbReference type="Proteomes" id="UP000741013"/>
    </source>
</evidence>
<evidence type="ECO:0000313" key="1">
    <source>
        <dbReference type="EMBL" id="MBP2181051.1"/>
    </source>
</evidence>
<comment type="caution">
    <text evidence="1">The sequence shown here is derived from an EMBL/GenBank/DDBJ whole genome shotgun (WGS) entry which is preliminary data.</text>
</comment>
<protein>
    <recommendedName>
        <fullName evidence="3">ATP-grasp domain-containing protein</fullName>
    </recommendedName>
</protein>
<name>A0ABS4PNN7_9PSEU</name>
<evidence type="ECO:0008006" key="3">
    <source>
        <dbReference type="Google" id="ProtNLM"/>
    </source>
</evidence>